<dbReference type="InterPro" id="IPR011051">
    <property type="entry name" value="RmlC_Cupin_sf"/>
</dbReference>
<dbReference type="InterPro" id="IPR014710">
    <property type="entry name" value="RmlC-like_jellyroll"/>
</dbReference>
<reference evidence="2 3" key="1">
    <citation type="journal article" date="2014" name="Antonie Van Leeuwenhoek">
        <title>Hyphomonas beringensis sp. nov. and Hyphomonas chukchiensis sp. nov., isolated from surface seawater of the Bering Sea and Chukchi Sea.</title>
        <authorList>
            <person name="Li C."/>
            <person name="Lai Q."/>
            <person name="Li G."/>
            <person name="Dong C."/>
            <person name="Wang J."/>
            <person name="Liao Y."/>
            <person name="Shao Z."/>
        </authorList>
    </citation>
    <scope>NUCLEOTIDE SEQUENCE [LARGE SCALE GENOMIC DNA]</scope>
    <source>
        <strain evidence="2 3">MHS-2</strain>
    </source>
</reference>
<feature type="domain" description="ChrR-like cupin" evidence="1">
    <location>
        <begin position="108"/>
        <end position="176"/>
    </location>
</feature>
<evidence type="ECO:0000259" key="1">
    <source>
        <dbReference type="Pfam" id="PF12973"/>
    </source>
</evidence>
<dbReference type="EMBL" id="ARYK01000001">
    <property type="protein sequence ID" value="KCZ94204.1"/>
    <property type="molecule type" value="Genomic_DNA"/>
</dbReference>
<dbReference type="PATRIC" id="fig|1280950.3.peg.505"/>
<dbReference type="Pfam" id="PF12973">
    <property type="entry name" value="Cupin_7"/>
    <property type="match status" value="1"/>
</dbReference>
<dbReference type="eggNOG" id="COG3806">
    <property type="taxonomic scope" value="Bacteria"/>
</dbReference>
<protein>
    <recommendedName>
        <fullName evidence="1">ChrR-like cupin domain-containing protein</fullName>
    </recommendedName>
</protein>
<proteinExistence type="predicted"/>
<evidence type="ECO:0000313" key="3">
    <source>
        <dbReference type="Proteomes" id="UP000025171"/>
    </source>
</evidence>
<dbReference type="InterPro" id="IPR025979">
    <property type="entry name" value="ChrR-like_cupin_dom"/>
</dbReference>
<keyword evidence="3" id="KW-1185">Reference proteome</keyword>
<accession>A0A059FU53</accession>
<dbReference type="RefSeq" id="WP_035613182.1">
    <property type="nucleotide sequence ID" value="NZ_ARYK01000001.1"/>
</dbReference>
<name>A0A059FU53_9PROT</name>
<gene>
    <name evidence="2" type="ORF">HJO_02480</name>
</gene>
<dbReference type="AlphaFoldDB" id="A0A059FU53"/>
<dbReference type="SUPFAM" id="SSF51182">
    <property type="entry name" value="RmlC-like cupins"/>
    <property type="match status" value="1"/>
</dbReference>
<dbReference type="Proteomes" id="UP000025171">
    <property type="component" value="Unassembled WGS sequence"/>
</dbReference>
<dbReference type="Gene3D" id="2.60.120.10">
    <property type="entry name" value="Jelly Rolls"/>
    <property type="match status" value="1"/>
</dbReference>
<dbReference type="OrthoDB" id="2988517at2"/>
<evidence type="ECO:0000313" key="2">
    <source>
        <dbReference type="EMBL" id="KCZ94204.1"/>
    </source>
</evidence>
<organism evidence="2 3">
    <name type="scientific">Hyphomonas johnsonii MHS-2</name>
    <dbReference type="NCBI Taxonomy" id="1280950"/>
    <lineage>
        <taxon>Bacteria</taxon>
        <taxon>Pseudomonadati</taxon>
        <taxon>Pseudomonadota</taxon>
        <taxon>Alphaproteobacteria</taxon>
        <taxon>Hyphomonadales</taxon>
        <taxon>Hyphomonadaceae</taxon>
        <taxon>Hyphomonas</taxon>
    </lineage>
</organism>
<dbReference type="STRING" id="1280950.HJO_02480"/>
<comment type="caution">
    <text evidence="2">The sequence shown here is derived from an EMBL/GenBank/DDBJ whole genome shotgun (WGS) entry which is preliminary data.</text>
</comment>
<sequence>MSTQESYATFMMDHAAGNHAEAFALAGDLHIALSADGAEAGLLWAVIGGALLENAARAAPRPAAGKRRQKAHREYETAEMLLAGSDTMLDWKRGISGVAYARTATPGASFMKLEPGQAAPMHGHSNIEATVVLSGQFSDGHGVYSRGDLVLGEPGQRHKPAAIGDEQCICFVAEKPRPFWKAFLK</sequence>